<dbReference type="SUPFAM" id="SSF52913">
    <property type="entry name" value="RNA 3'-terminal phosphate cyclase, RPTC, insert domain"/>
    <property type="match status" value="1"/>
</dbReference>
<dbReference type="Pfam" id="PF05189">
    <property type="entry name" value="RTC_insert"/>
    <property type="match status" value="1"/>
</dbReference>
<dbReference type="Gene3D" id="3.65.10.20">
    <property type="entry name" value="RNA 3'-terminal phosphate cyclase domain"/>
    <property type="match status" value="1"/>
</dbReference>
<feature type="domain" description="RNA 3'-terminal phosphate cyclase" evidence="3">
    <location>
        <begin position="15"/>
        <end position="389"/>
    </location>
</feature>
<keyword evidence="6" id="KW-1185">Reference proteome</keyword>
<dbReference type="PROSITE" id="PS01287">
    <property type="entry name" value="RTC"/>
    <property type="match status" value="1"/>
</dbReference>
<dbReference type="EMBL" id="MU151067">
    <property type="protein sequence ID" value="KAF9452817.1"/>
    <property type="molecule type" value="Genomic_DNA"/>
</dbReference>
<dbReference type="PANTHER" id="PTHR11096:SF0">
    <property type="entry name" value="RNA 3'-TERMINAL PHOSPHATE CYCLASE"/>
    <property type="match status" value="1"/>
</dbReference>
<dbReference type="InterPro" id="IPR013791">
    <property type="entry name" value="RNA3'-term_phos_cycl_insert"/>
</dbReference>
<evidence type="ECO:0000313" key="5">
    <source>
        <dbReference type="EMBL" id="KAF9452817.1"/>
    </source>
</evidence>
<dbReference type="OrthoDB" id="25029at2759"/>
<dbReference type="InterPro" id="IPR013792">
    <property type="entry name" value="RNA3'P_cycl/enolpyr_Trfase_a/b"/>
</dbReference>
<dbReference type="InterPro" id="IPR023797">
    <property type="entry name" value="RNA3'_phos_cyclase_dom"/>
</dbReference>
<proteinExistence type="predicted"/>
<reference evidence="5" key="1">
    <citation type="submission" date="2020-11" db="EMBL/GenBank/DDBJ databases">
        <authorList>
            <consortium name="DOE Joint Genome Institute"/>
            <person name="Ahrendt S."/>
            <person name="Riley R."/>
            <person name="Andreopoulos W."/>
            <person name="Labutti K."/>
            <person name="Pangilinan J."/>
            <person name="Ruiz-Duenas F.J."/>
            <person name="Barrasa J.M."/>
            <person name="Sanchez-Garcia M."/>
            <person name="Camarero S."/>
            <person name="Miyauchi S."/>
            <person name="Serrano A."/>
            <person name="Linde D."/>
            <person name="Babiker R."/>
            <person name="Drula E."/>
            <person name="Ayuso-Fernandez I."/>
            <person name="Pacheco R."/>
            <person name="Padilla G."/>
            <person name="Ferreira P."/>
            <person name="Barriuso J."/>
            <person name="Kellner H."/>
            <person name="Castanera R."/>
            <person name="Alfaro M."/>
            <person name="Ramirez L."/>
            <person name="Pisabarro A.G."/>
            <person name="Kuo A."/>
            <person name="Tritt A."/>
            <person name="Lipzen A."/>
            <person name="He G."/>
            <person name="Yan M."/>
            <person name="Ng V."/>
            <person name="Cullen D."/>
            <person name="Martin F."/>
            <person name="Rosso M.-N."/>
            <person name="Henrissat B."/>
            <person name="Hibbett D."/>
            <person name="Martinez A.T."/>
            <person name="Grigoriev I.V."/>
        </authorList>
    </citation>
    <scope>NUCLEOTIDE SEQUENCE</scope>
    <source>
        <strain evidence="5">MF-IS2</strain>
    </source>
</reference>
<gene>
    <name evidence="5" type="ORF">P691DRAFT_803110</name>
</gene>
<dbReference type="InterPro" id="IPR000228">
    <property type="entry name" value="RNA3'_term_phos_cyc"/>
</dbReference>
<feature type="binding site" evidence="2">
    <location>
        <position position="107"/>
    </location>
    <ligand>
        <name>ATP</name>
        <dbReference type="ChEBI" id="CHEBI:30616"/>
    </ligand>
</feature>
<feature type="domain" description="RNA 3'-terminal phosphate cyclase insert" evidence="4">
    <location>
        <begin position="210"/>
        <end position="334"/>
    </location>
</feature>
<keyword evidence="2" id="KW-0547">Nucleotide-binding</keyword>
<evidence type="ECO:0000313" key="6">
    <source>
        <dbReference type="Proteomes" id="UP000807342"/>
    </source>
</evidence>
<accession>A0A9P5XLW9</accession>
<dbReference type="PIRSF" id="PIRSF005378">
    <property type="entry name" value="RNA3'_term_phos_cycl_euk"/>
    <property type="match status" value="1"/>
</dbReference>
<dbReference type="Pfam" id="PF01137">
    <property type="entry name" value="RTC"/>
    <property type="match status" value="1"/>
</dbReference>
<keyword evidence="2" id="KW-0067">ATP-binding</keyword>
<dbReference type="GO" id="GO:0003963">
    <property type="term" value="F:RNA-3'-phosphate cyclase activity"/>
    <property type="evidence" value="ECO:0007669"/>
    <property type="project" value="TreeGrafter"/>
</dbReference>
<dbReference type="InterPro" id="IPR036553">
    <property type="entry name" value="RPTC_insert"/>
</dbReference>
<dbReference type="Proteomes" id="UP000807342">
    <property type="component" value="Unassembled WGS sequence"/>
</dbReference>
<dbReference type="InterPro" id="IPR020719">
    <property type="entry name" value="RNA3'_term_phos_cycl-like_CS"/>
</dbReference>
<evidence type="ECO:0000256" key="1">
    <source>
        <dbReference type="PIRSR" id="PIRSR005378-1"/>
    </source>
</evidence>
<sequence length="409" mass="43555">MESGTGMQVIDGSVLEGGGQILRNAISLAALLQKPVRIENIRHSRSSPGLKNQHRTGLELAAQIASAKLTGCSNGSTQVEFVPGKIELPGYWKADTVTAGATTLLVQVAFPMLLFGGSPSALNDVSESVLDLMGGTNAGQAPQIDYTQHVFLPFFKNQFLPPSCNDDDDNGTAVELKIKKRGYFPKGGGEINVRVRPLRPGQKLRAVNLVERGRLVKIGGLAHCAGLPKSVGNGMCEGAVECVKEKMKAWAPEVRVGVRGSVSVDGGAAVDPDVEVDIEVKREPNELTRGAGSGIVVWAEFENGVVMGGSAVGKKGLEPRVVGKSAVEELFKGIEAGGCVEEWMQDQMIIFMALAEGKSEVRCGTEGPSLHTKTAIWVAEQLTEAKFEVKQEESGHWMICCEGIGFTTR</sequence>
<name>A0A9P5XLW9_9AGAR</name>
<protein>
    <submittedName>
        <fullName evidence="5">RTC domain-containing 1</fullName>
    </submittedName>
</protein>
<dbReference type="GO" id="GO:0005524">
    <property type="term" value="F:ATP binding"/>
    <property type="evidence" value="ECO:0007669"/>
    <property type="project" value="UniProtKB-KW"/>
</dbReference>
<comment type="caution">
    <text evidence="5">The sequence shown here is derived from an EMBL/GenBank/DDBJ whole genome shotgun (WGS) entry which is preliminary data.</text>
</comment>
<dbReference type="GO" id="GO:0005634">
    <property type="term" value="C:nucleus"/>
    <property type="evidence" value="ECO:0007669"/>
    <property type="project" value="TreeGrafter"/>
</dbReference>
<dbReference type="SUPFAM" id="SSF55205">
    <property type="entry name" value="EPT/RTPC-like"/>
    <property type="match status" value="2"/>
</dbReference>
<evidence type="ECO:0000256" key="2">
    <source>
        <dbReference type="PIRSR" id="PIRSR005378-2"/>
    </source>
</evidence>
<evidence type="ECO:0000259" key="3">
    <source>
        <dbReference type="Pfam" id="PF01137"/>
    </source>
</evidence>
<evidence type="ECO:0000259" key="4">
    <source>
        <dbReference type="Pfam" id="PF05189"/>
    </source>
</evidence>
<dbReference type="Gene3D" id="3.30.360.20">
    <property type="entry name" value="RNA 3'-terminal phosphate cyclase, insert domain"/>
    <property type="match status" value="1"/>
</dbReference>
<dbReference type="AlphaFoldDB" id="A0A9P5XLW9"/>
<dbReference type="InterPro" id="IPR037136">
    <property type="entry name" value="RNA3'_phos_cyclase_dom_sf"/>
</dbReference>
<dbReference type="PANTHER" id="PTHR11096">
    <property type="entry name" value="RNA 3' TERMINAL PHOSPHATE CYCLASE"/>
    <property type="match status" value="1"/>
</dbReference>
<feature type="active site" description="Tele-AMP-histidine intermediate" evidence="1">
    <location>
        <position position="371"/>
    </location>
</feature>
<organism evidence="5 6">
    <name type="scientific">Macrolepiota fuliginosa MF-IS2</name>
    <dbReference type="NCBI Taxonomy" id="1400762"/>
    <lineage>
        <taxon>Eukaryota</taxon>
        <taxon>Fungi</taxon>
        <taxon>Dikarya</taxon>
        <taxon>Basidiomycota</taxon>
        <taxon>Agaricomycotina</taxon>
        <taxon>Agaricomycetes</taxon>
        <taxon>Agaricomycetidae</taxon>
        <taxon>Agaricales</taxon>
        <taxon>Agaricineae</taxon>
        <taxon>Agaricaceae</taxon>
        <taxon>Macrolepiota</taxon>
    </lineage>
</organism>
<dbReference type="GO" id="GO:0006396">
    <property type="term" value="P:RNA processing"/>
    <property type="evidence" value="ECO:0007669"/>
    <property type="project" value="InterPro"/>
</dbReference>